<dbReference type="EMBL" id="GBXM01046603">
    <property type="protein sequence ID" value="JAH61974.1"/>
    <property type="molecule type" value="Transcribed_RNA"/>
</dbReference>
<sequence length="36" mass="3920">MLLRLTSTRSGSLLRIFSRVSWTSVELGSSSGTGLY</sequence>
<organism evidence="1">
    <name type="scientific">Anguilla anguilla</name>
    <name type="common">European freshwater eel</name>
    <name type="synonym">Muraena anguilla</name>
    <dbReference type="NCBI Taxonomy" id="7936"/>
    <lineage>
        <taxon>Eukaryota</taxon>
        <taxon>Metazoa</taxon>
        <taxon>Chordata</taxon>
        <taxon>Craniata</taxon>
        <taxon>Vertebrata</taxon>
        <taxon>Euteleostomi</taxon>
        <taxon>Actinopterygii</taxon>
        <taxon>Neopterygii</taxon>
        <taxon>Teleostei</taxon>
        <taxon>Anguilliformes</taxon>
        <taxon>Anguillidae</taxon>
        <taxon>Anguilla</taxon>
    </lineage>
</organism>
<proteinExistence type="predicted"/>
<dbReference type="AlphaFoldDB" id="A0A0E9U7T7"/>
<name>A0A0E9U7T7_ANGAN</name>
<protein>
    <submittedName>
        <fullName evidence="1">Uncharacterized protein</fullName>
    </submittedName>
</protein>
<evidence type="ECO:0000313" key="1">
    <source>
        <dbReference type="EMBL" id="JAH61974.1"/>
    </source>
</evidence>
<accession>A0A0E9U7T7</accession>
<reference evidence="1" key="2">
    <citation type="journal article" date="2015" name="Fish Shellfish Immunol.">
        <title>Early steps in the European eel (Anguilla anguilla)-Vibrio vulnificus interaction in the gills: Role of the RtxA13 toxin.</title>
        <authorList>
            <person name="Callol A."/>
            <person name="Pajuelo D."/>
            <person name="Ebbesson L."/>
            <person name="Teles M."/>
            <person name="MacKenzie S."/>
            <person name="Amaro C."/>
        </authorList>
    </citation>
    <scope>NUCLEOTIDE SEQUENCE</scope>
</reference>
<reference evidence="1" key="1">
    <citation type="submission" date="2014-11" db="EMBL/GenBank/DDBJ databases">
        <authorList>
            <person name="Amaro Gonzalez C."/>
        </authorList>
    </citation>
    <scope>NUCLEOTIDE SEQUENCE</scope>
</reference>